<gene>
    <name evidence="2" type="ORF">AK812_SmicGene31600</name>
</gene>
<proteinExistence type="predicted"/>
<dbReference type="Proteomes" id="UP000186817">
    <property type="component" value="Unassembled WGS sequence"/>
</dbReference>
<sequence>MMRYVESQEKLITYGDPCGSMWTDVEADEVDLGKALVDDADDPAYNLKWEQWCGILERGADLMLQETNQDAQVQEDFIQNDKDPSVKSSASLAPVIWIRGRNKSVTIGEVSANGFEQVEDVDTIKAHVAEGLEGTNVFIDSPRQIPELTAPDFAVAGGPGLGAAGAKVTAKSLADTDEDTSDQETAIKEVLQSHLTHMVRSCSSPGLFVAGGSEAGMILRRETSLGGEIPLDMKFSVQGEPADPVKQAATSQDTGAGDEQTTKENNSSESSSESEDEGNL</sequence>
<reference evidence="2 3" key="1">
    <citation type="submission" date="2016-02" db="EMBL/GenBank/DDBJ databases">
        <title>Genome analysis of coral dinoflagellate symbionts highlights evolutionary adaptations to a symbiotic lifestyle.</title>
        <authorList>
            <person name="Aranda M."/>
            <person name="Li Y."/>
            <person name="Liew Y.J."/>
            <person name="Baumgarten S."/>
            <person name="Simakov O."/>
            <person name="Wilson M."/>
            <person name="Piel J."/>
            <person name="Ashoor H."/>
            <person name="Bougouffa S."/>
            <person name="Bajic V.B."/>
            <person name="Ryu T."/>
            <person name="Ravasi T."/>
            <person name="Bayer T."/>
            <person name="Micklem G."/>
            <person name="Kim H."/>
            <person name="Bhak J."/>
            <person name="Lajeunesse T.C."/>
            <person name="Voolstra C.R."/>
        </authorList>
    </citation>
    <scope>NUCLEOTIDE SEQUENCE [LARGE SCALE GENOMIC DNA]</scope>
    <source>
        <strain evidence="2 3">CCMP2467</strain>
    </source>
</reference>
<feature type="region of interest" description="Disordered" evidence="1">
    <location>
        <begin position="236"/>
        <end position="280"/>
    </location>
</feature>
<protein>
    <submittedName>
        <fullName evidence="2">Uncharacterized protein</fullName>
    </submittedName>
</protein>
<keyword evidence="3" id="KW-1185">Reference proteome</keyword>
<evidence type="ECO:0000313" key="2">
    <source>
        <dbReference type="EMBL" id="OLP87210.1"/>
    </source>
</evidence>
<dbReference type="AlphaFoldDB" id="A0A1Q9CWB2"/>
<name>A0A1Q9CWB2_SYMMI</name>
<dbReference type="EMBL" id="LSRX01000874">
    <property type="protein sequence ID" value="OLP87210.1"/>
    <property type="molecule type" value="Genomic_DNA"/>
</dbReference>
<dbReference type="OrthoDB" id="434595at2759"/>
<evidence type="ECO:0000313" key="3">
    <source>
        <dbReference type="Proteomes" id="UP000186817"/>
    </source>
</evidence>
<organism evidence="2 3">
    <name type="scientific">Symbiodinium microadriaticum</name>
    <name type="common">Dinoflagellate</name>
    <name type="synonym">Zooxanthella microadriatica</name>
    <dbReference type="NCBI Taxonomy" id="2951"/>
    <lineage>
        <taxon>Eukaryota</taxon>
        <taxon>Sar</taxon>
        <taxon>Alveolata</taxon>
        <taxon>Dinophyceae</taxon>
        <taxon>Suessiales</taxon>
        <taxon>Symbiodiniaceae</taxon>
        <taxon>Symbiodinium</taxon>
    </lineage>
</organism>
<accession>A0A1Q9CWB2</accession>
<comment type="caution">
    <text evidence="2">The sequence shown here is derived from an EMBL/GenBank/DDBJ whole genome shotgun (WGS) entry which is preliminary data.</text>
</comment>
<evidence type="ECO:0000256" key="1">
    <source>
        <dbReference type="SAM" id="MobiDB-lite"/>
    </source>
</evidence>